<evidence type="ECO:0000313" key="2">
    <source>
        <dbReference type="EMBL" id="GJJ05912.1"/>
    </source>
</evidence>
<organism evidence="2 3">
    <name type="scientific">Clathrus columnatus</name>
    <dbReference type="NCBI Taxonomy" id="1419009"/>
    <lineage>
        <taxon>Eukaryota</taxon>
        <taxon>Fungi</taxon>
        <taxon>Dikarya</taxon>
        <taxon>Basidiomycota</taxon>
        <taxon>Agaricomycotina</taxon>
        <taxon>Agaricomycetes</taxon>
        <taxon>Phallomycetidae</taxon>
        <taxon>Phallales</taxon>
        <taxon>Clathraceae</taxon>
        <taxon>Clathrus</taxon>
    </lineage>
</organism>
<feature type="compositionally biased region" description="Acidic residues" evidence="1">
    <location>
        <begin position="129"/>
        <end position="149"/>
    </location>
</feature>
<comment type="caution">
    <text evidence="2">The sequence shown here is derived from an EMBL/GenBank/DDBJ whole genome shotgun (WGS) entry which is preliminary data.</text>
</comment>
<dbReference type="EMBL" id="BPWL01000001">
    <property type="protein sequence ID" value="GJJ05912.1"/>
    <property type="molecule type" value="Genomic_DNA"/>
</dbReference>
<dbReference type="AlphaFoldDB" id="A0AAV4ZWA8"/>
<evidence type="ECO:0000256" key="1">
    <source>
        <dbReference type="SAM" id="MobiDB-lite"/>
    </source>
</evidence>
<reference evidence="2" key="1">
    <citation type="submission" date="2021-10" db="EMBL/GenBank/DDBJ databases">
        <title>De novo Genome Assembly of Clathrus columnatus (Basidiomycota, Fungi) Using Illumina and Nanopore Sequence Data.</title>
        <authorList>
            <person name="Ogiso-Tanaka E."/>
            <person name="Itagaki H."/>
            <person name="Hosoya T."/>
            <person name="Hosaka K."/>
        </authorList>
    </citation>
    <scope>NUCLEOTIDE SEQUENCE</scope>
    <source>
        <strain evidence="2">MO-923</strain>
    </source>
</reference>
<dbReference type="Proteomes" id="UP001050691">
    <property type="component" value="Unassembled WGS sequence"/>
</dbReference>
<name>A0AAV4ZWA8_9AGAM</name>
<protein>
    <submittedName>
        <fullName evidence="2">Uncharacterized protein</fullName>
    </submittedName>
</protein>
<feature type="region of interest" description="Disordered" evidence="1">
    <location>
        <begin position="109"/>
        <end position="157"/>
    </location>
</feature>
<keyword evidence="3" id="KW-1185">Reference proteome</keyword>
<accession>A0AAV4ZWA8</accession>
<sequence length="250" mass="28066">MVRIRNPLDLRYSTILVCDIHPILAMAQPNGIANNVLDYFQEVPPAFFGARLSVILICEFTMALRQRKKKTIPNLSDIHLPTLSLPSPDDQVQARRSILERLHESLVEEMAERPDPADNPNSGGRDIDDSPEYLETTEEHEYDESEDYESCYTSDEPPMMTPSIDAVVALVIGEIVDKILGGVEDVGINIGIGTVEFGSGLGVHVWASEISWKLIIEADSKRYVDIQPVKFLKRTKLDLNDWTFLTIELA</sequence>
<proteinExistence type="predicted"/>
<evidence type="ECO:0000313" key="3">
    <source>
        <dbReference type="Proteomes" id="UP001050691"/>
    </source>
</evidence>
<gene>
    <name evidence="2" type="ORF">Clacol_000099</name>
</gene>